<dbReference type="EMBL" id="CP146023">
    <property type="protein sequence ID" value="WWQ69351.1"/>
    <property type="molecule type" value="Genomic_DNA"/>
</dbReference>
<evidence type="ECO:0000313" key="1">
    <source>
        <dbReference type="EMBL" id="WWQ69351.1"/>
    </source>
</evidence>
<organism evidence="1 2">
    <name type="scientific">Streptomyces citrinus</name>
    <dbReference type="NCBI Taxonomy" id="3118173"/>
    <lineage>
        <taxon>Bacteria</taxon>
        <taxon>Bacillati</taxon>
        <taxon>Actinomycetota</taxon>
        <taxon>Actinomycetes</taxon>
        <taxon>Kitasatosporales</taxon>
        <taxon>Streptomycetaceae</taxon>
        <taxon>Streptomyces</taxon>
    </lineage>
</organism>
<accession>A0ACD5AQ05</accession>
<proteinExistence type="predicted"/>
<protein>
    <submittedName>
        <fullName evidence="1">Nuclear transport factor 2 family protein</fullName>
    </submittedName>
</protein>
<reference evidence="1" key="1">
    <citation type="journal article" date="2025" name="Int. J. Syst. Evol. Microbiol.">
        <title>Streptomyces citrinus sp. nov., with yellow diffusible pigment.</title>
        <authorList>
            <person name="He Y."/>
            <person name="Yang E."/>
            <person name="Xu J."/>
            <person name="Sun Y."/>
            <person name="Sun L."/>
        </authorList>
    </citation>
    <scope>NUCLEOTIDE SEQUENCE</scope>
    <source>
        <strain evidence="1">Q6</strain>
    </source>
</reference>
<evidence type="ECO:0000313" key="2">
    <source>
        <dbReference type="Proteomes" id="UP001432251"/>
    </source>
</evidence>
<sequence length="53" mass="6102">MIDPMASEQELAAFMREYEAANNSHDIERVVPFIAEDASYWFSDGSYRGIKEI</sequence>
<gene>
    <name evidence="1" type="ORF">V2W30_39890</name>
</gene>
<dbReference type="Proteomes" id="UP001432251">
    <property type="component" value="Plasmid p1"/>
</dbReference>
<keyword evidence="2" id="KW-1185">Reference proteome</keyword>
<geneLocation type="plasmid" evidence="1 2">
    <name>p1</name>
</geneLocation>
<name>A0ACD5AQ05_9ACTN</name>
<keyword evidence="1" id="KW-0614">Plasmid</keyword>